<evidence type="ECO:0000256" key="1">
    <source>
        <dbReference type="SAM" id="MobiDB-lite"/>
    </source>
</evidence>
<dbReference type="Gene3D" id="4.10.60.10">
    <property type="entry name" value="Zinc finger, CCHC-type"/>
    <property type="match status" value="1"/>
</dbReference>
<feature type="region of interest" description="Disordered" evidence="1">
    <location>
        <begin position="133"/>
        <end position="217"/>
    </location>
</feature>
<proteinExistence type="predicted"/>
<dbReference type="AlphaFoldDB" id="A0A1Q3B0P6"/>
<dbReference type="InterPro" id="IPR036875">
    <property type="entry name" value="Znf_CCHC_sf"/>
</dbReference>
<gene>
    <name evidence="2" type="ORF">CFOL_v3_04910</name>
</gene>
<dbReference type="SUPFAM" id="SSF57756">
    <property type="entry name" value="Retrovirus zinc finger-like domains"/>
    <property type="match status" value="1"/>
</dbReference>
<feature type="non-terminal residue" evidence="2">
    <location>
        <position position="251"/>
    </location>
</feature>
<dbReference type="Proteomes" id="UP000187406">
    <property type="component" value="Unassembled WGS sequence"/>
</dbReference>
<comment type="caution">
    <text evidence="2">The sequence shown here is derived from an EMBL/GenBank/DDBJ whole genome shotgun (WGS) entry which is preliminary data.</text>
</comment>
<feature type="non-terminal residue" evidence="2">
    <location>
        <position position="1"/>
    </location>
</feature>
<dbReference type="OrthoDB" id="1692910at2759"/>
<dbReference type="EMBL" id="BDDD01000199">
    <property type="protein sequence ID" value="GAV61383.1"/>
    <property type="molecule type" value="Genomic_DNA"/>
</dbReference>
<feature type="compositionally biased region" description="Polar residues" evidence="1">
    <location>
        <begin position="173"/>
        <end position="191"/>
    </location>
</feature>
<organism evidence="2 3">
    <name type="scientific">Cephalotus follicularis</name>
    <name type="common">Albany pitcher plant</name>
    <dbReference type="NCBI Taxonomy" id="3775"/>
    <lineage>
        <taxon>Eukaryota</taxon>
        <taxon>Viridiplantae</taxon>
        <taxon>Streptophyta</taxon>
        <taxon>Embryophyta</taxon>
        <taxon>Tracheophyta</taxon>
        <taxon>Spermatophyta</taxon>
        <taxon>Magnoliopsida</taxon>
        <taxon>eudicotyledons</taxon>
        <taxon>Gunneridae</taxon>
        <taxon>Pentapetalae</taxon>
        <taxon>rosids</taxon>
        <taxon>fabids</taxon>
        <taxon>Oxalidales</taxon>
        <taxon>Cephalotaceae</taxon>
        <taxon>Cephalotus</taxon>
    </lineage>
</organism>
<dbReference type="GO" id="GO:0003676">
    <property type="term" value="F:nucleic acid binding"/>
    <property type="evidence" value="ECO:0007669"/>
    <property type="project" value="InterPro"/>
</dbReference>
<evidence type="ECO:0000313" key="2">
    <source>
        <dbReference type="EMBL" id="GAV61383.1"/>
    </source>
</evidence>
<accession>A0A1Q3B0P6</accession>
<name>A0A1Q3B0P6_CEPFO</name>
<dbReference type="PANTHER" id="PTHR33325">
    <property type="entry name" value="ZINC FINGER, CCHC-TYPE-RELATED"/>
    <property type="match status" value="1"/>
</dbReference>
<reference evidence="3" key="1">
    <citation type="submission" date="2016-04" db="EMBL/GenBank/DDBJ databases">
        <title>Cephalotus genome sequencing.</title>
        <authorList>
            <person name="Fukushima K."/>
            <person name="Hasebe M."/>
            <person name="Fang X."/>
        </authorList>
    </citation>
    <scope>NUCLEOTIDE SEQUENCE [LARGE SCALE GENOMIC DNA]</scope>
    <source>
        <strain evidence="3">cv. St1</strain>
    </source>
</reference>
<protein>
    <submittedName>
        <fullName evidence="2">UBN2 domain-containing protein</fullName>
    </submittedName>
</protein>
<feature type="compositionally biased region" description="Basic residues" evidence="1">
    <location>
        <begin position="155"/>
        <end position="169"/>
    </location>
</feature>
<dbReference type="InParanoid" id="A0A1Q3B0P6"/>
<dbReference type="PANTHER" id="PTHR33325:SF12">
    <property type="entry name" value="ZINC FINGER, CCHC-TYPE-RELATED"/>
    <property type="match status" value="1"/>
</dbReference>
<sequence>LIFLRHHIDDGLKYEYLTVKNPLELWKNLNDRFEHLKAVVMPKALNDWSQLRFQDFKTVSEYNSTLFKIVSQLNMCGEVITEDMLLEKTYRTFHASNMLLQQQYRLHGFTKYRELIGSLLITEQNNELLLKNHENRPTGSAPLPEVNATSSHFGGRGRWRGRGRGRGRGSGRNQNFLGPRNNNSMKWQNPDTKQRQKWRNPGQSSKDEQTQNKKGNCNRCGMEGHWYRACRTAKHWVDLYQASLKENDKRI</sequence>
<keyword evidence="3" id="KW-1185">Reference proteome</keyword>
<evidence type="ECO:0000313" key="3">
    <source>
        <dbReference type="Proteomes" id="UP000187406"/>
    </source>
</evidence>
<dbReference type="GO" id="GO:0008270">
    <property type="term" value="F:zinc ion binding"/>
    <property type="evidence" value="ECO:0007669"/>
    <property type="project" value="InterPro"/>
</dbReference>